<sequence>DTLQEVELPVISTAECRRRTRLLPLYRVTDDMFCAGYERGGRDACLGDSGGPLMCQESDHKWYIYGVTSNGYGCARANRPGVYTKVSNYIDWIDSIMTSYSTANDTSASGEADDPDNFYTDLEAAENRRATKFDTCRGHRCPLGECLPASSVCNGFLECADGSDEWNCSKTEPNNSTILNPD</sequence>
<dbReference type="Gene3D" id="4.10.400.10">
    <property type="entry name" value="Low-density Lipoprotein Receptor"/>
    <property type="match status" value="1"/>
</dbReference>
<dbReference type="InterPro" id="IPR033116">
    <property type="entry name" value="TRYPSIN_SER"/>
</dbReference>
<dbReference type="Proteomes" id="UP000823941">
    <property type="component" value="Chromosome 5"/>
</dbReference>
<dbReference type="InterPro" id="IPR043504">
    <property type="entry name" value="Peptidase_S1_PA_chymotrypsin"/>
</dbReference>
<name>A0ABQ7QZV5_PLUXY</name>
<feature type="disulfide bond" evidence="2">
    <location>
        <begin position="141"/>
        <end position="159"/>
    </location>
</feature>
<reference evidence="4 5" key="1">
    <citation type="submission" date="2021-06" db="EMBL/GenBank/DDBJ databases">
        <title>A haploid diamondback moth (Plutella xylostella L.) genome assembly resolves 31 chromosomes and identifies a diamide resistance mutation.</title>
        <authorList>
            <person name="Ward C.M."/>
            <person name="Perry K.D."/>
            <person name="Baker G."/>
            <person name="Powis K."/>
            <person name="Heckel D.G."/>
            <person name="Baxter S.W."/>
        </authorList>
    </citation>
    <scope>NUCLEOTIDE SEQUENCE [LARGE SCALE GENOMIC DNA]</scope>
    <source>
        <strain evidence="4 5">LV</strain>
        <tissue evidence="4">Single pupa</tissue>
    </source>
</reference>
<feature type="non-terminal residue" evidence="4">
    <location>
        <position position="1"/>
    </location>
</feature>
<comment type="caution">
    <text evidence="2">Lacks conserved residue(s) required for the propagation of feature annotation.</text>
</comment>
<evidence type="ECO:0000313" key="4">
    <source>
        <dbReference type="EMBL" id="KAG7310575.1"/>
    </source>
</evidence>
<dbReference type="PROSITE" id="PS00135">
    <property type="entry name" value="TRYPSIN_SER"/>
    <property type="match status" value="1"/>
</dbReference>
<dbReference type="EMBL" id="JAHIBW010000005">
    <property type="protein sequence ID" value="KAG7310575.1"/>
    <property type="molecule type" value="Genomic_DNA"/>
</dbReference>
<dbReference type="InterPro" id="IPR023415">
    <property type="entry name" value="LDLR_class-A_CS"/>
</dbReference>
<dbReference type="PROSITE" id="PS50240">
    <property type="entry name" value="TRYPSIN_DOM"/>
    <property type="match status" value="1"/>
</dbReference>
<keyword evidence="5" id="KW-1185">Reference proteome</keyword>
<dbReference type="SMART" id="SM00020">
    <property type="entry name" value="Tryp_SPc"/>
    <property type="match status" value="1"/>
</dbReference>
<protein>
    <recommendedName>
        <fullName evidence="3">Peptidase S1 domain-containing protein</fullName>
    </recommendedName>
</protein>
<dbReference type="SUPFAM" id="SSF50494">
    <property type="entry name" value="Trypsin-like serine proteases"/>
    <property type="match status" value="1"/>
</dbReference>
<dbReference type="PANTHER" id="PTHR24252:SF7">
    <property type="entry name" value="HYALIN"/>
    <property type="match status" value="1"/>
</dbReference>
<evidence type="ECO:0000259" key="3">
    <source>
        <dbReference type="PROSITE" id="PS50240"/>
    </source>
</evidence>
<gene>
    <name evidence="4" type="ORF">JYU34_003368</name>
</gene>
<dbReference type="InterPro" id="IPR001254">
    <property type="entry name" value="Trypsin_dom"/>
</dbReference>
<evidence type="ECO:0000313" key="5">
    <source>
        <dbReference type="Proteomes" id="UP000823941"/>
    </source>
</evidence>
<dbReference type="CDD" id="cd00112">
    <property type="entry name" value="LDLa"/>
    <property type="match status" value="1"/>
</dbReference>
<dbReference type="PROSITE" id="PS01209">
    <property type="entry name" value="LDLRA_1"/>
    <property type="match status" value="1"/>
</dbReference>
<dbReference type="SMART" id="SM00192">
    <property type="entry name" value="LDLa"/>
    <property type="match status" value="1"/>
</dbReference>
<dbReference type="InterPro" id="IPR009003">
    <property type="entry name" value="Peptidase_S1_PA"/>
</dbReference>
<dbReference type="SUPFAM" id="SSF57424">
    <property type="entry name" value="LDL receptor-like module"/>
    <property type="match status" value="1"/>
</dbReference>
<feature type="disulfide bond" evidence="2">
    <location>
        <begin position="153"/>
        <end position="168"/>
    </location>
</feature>
<dbReference type="PROSITE" id="PS50068">
    <property type="entry name" value="LDLRA_2"/>
    <property type="match status" value="1"/>
</dbReference>
<dbReference type="InterPro" id="IPR002172">
    <property type="entry name" value="LDrepeatLR_classA_rpt"/>
</dbReference>
<dbReference type="Pfam" id="PF00057">
    <property type="entry name" value="Ldl_recept_a"/>
    <property type="match status" value="1"/>
</dbReference>
<evidence type="ECO:0000256" key="2">
    <source>
        <dbReference type="PROSITE-ProRule" id="PRU00124"/>
    </source>
</evidence>
<evidence type="ECO:0000256" key="1">
    <source>
        <dbReference type="ARBA" id="ARBA00023157"/>
    </source>
</evidence>
<dbReference type="CDD" id="cd00190">
    <property type="entry name" value="Tryp_SPc"/>
    <property type="match status" value="1"/>
</dbReference>
<accession>A0ABQ7QZV5</accession>
<dbReference type="InterPro" id="IPR036055">
    <property type="entry name" value="LDL_receptor-like_sf"/>
</dbReference>
<organism evidence="4 5">
    <name type="scientific">Plutella xylostella</name>
    <name type="common">Diamondback moth</name>
    <name type="synonym">Plutella maculipennis</name>
    <dbReference type="NCBI Taxonomy" id="51655"/>
    <lineage>
        <taxon>Eukaryota</taxon>
        <taxon>Metazoa</taxon>
        <taxon>Ecdysozoa</taxon>
        <taxon>Arthropoda</taxon>
        <taxon>Hexapoda</taxon>
        <taxon>Insecta</taxon>
        <taxon>Pterygota</taxon>
        <taxon>Neoptera</taxon>
        <taxon>Endopterygota</taxon>
        <taxon>Lepidoptera</taxon>
        <taxon>Glossata</taxon>
        <taxon>Ditrysia</taxon>
        <taxon>Yponomeutoidea</taxon>
        <taxon>Plutellidae</taxon>
        <taxon>Plutella</taxon>
    </lineage>
</organism>
<feature type="domain" description="Peptidase S1" evidence="3">
    <location>
        <begin position="1"/>
        <end position="98"/>
    </location>
</feature>
<dbReference type="PANTHER" id="PTHR24252">
    <property type="entry name" value="ACROSIN-RELATED"/>
    <property type="match status" value="1"/>
</dbReference>
<keyword evidence="1 2" id="KW-1015">Disulfide bond</keyword>
<comment type="caution">
    <text evidence="4">The sequence shown here is derived from an EMBL/GenBank/DDBJ whole genome shotgun (WGS) entry which is preliminary data.</text>
</comment>
<dbReference type="Gene3D" id="2.40.10.10">
    <property type="entry name" value="Trypsin-like serine proteases"/>
    <property type="match status" value="1"/>
</dbReference>
<proteinExistence type="predicted"/>
<dbReference type="Pfam" id="PF00089">
    <property type="entry name" value="Trypsin"/>
    <property type="match status" value="1"/>
</dbReference>